<feature type="region of interest" description="Disordered" evidence="1">
    <location>
        <begin position="1"/>
        <end position="114"/>
    </location>
</feature>
<reference evidence="2 3" key="1">
    <citation type="submission" date="2023-03" db="EMBL/GenBank/DDBJ databases">
        <title>High-quality genome of Scylla paramamosain provides insights in environmental adaptation.</title>
        <authorList>
            <person name="Zhang L."/>
        </authorList>
    </citation>
    <scope>NUCLEOTIDE SEQUENCE [LARGE SCALE GENOMIC DNA]</scope>
    <source>
        <strain evidence="2">LZ_2023a</strain>
        <tissue evidence="2">Muscle</tissue>
    </source>
</reference>
<dbReference type="AlphaFoldDB" id="A0AAW0TKZ7"/>
<dbReference type="Proteomes" id="UP001487740">
    <property type="component" value="Unassembled WGS sequence"/>
</dbReference>
<organism evidence="2 3">
    <name type="scientific">Scylla paramamosain</name>
    <name type="common">Mud crab</name>
    <dbReference type="NCBI Taxonomy" id="85552"/>
    <lineage>
        <taxon>Eukaryota</taxon>
        <taxon>Metazoa</taxon>
        <taxon>Ecdysozoa</taxon>
        <taxon>Arthropoda</taxon>
        <taxon>Crustacea</taxon>
        <taxon>Multicrustacea</taxon>
        <taxon>Malacostraca</taxon>
        <taxon>Eumalacostraca</taxon>
        <taxon>Eucarida</taxon>
        <taxon>Decapoda</taxon>
        <taxon>Pleocyemata</taxon>
        <taxon>Brachyura</taxon>
        <taxon>Eubrachyura</taxon>
        <taxon>Portunoidea</taxon>
        <taxon>Portunidae</taxon>
        <taxon>Portuninae</taxon>
        <taxon>Scylla</taxon>
    </lineage>
</organism>
<feature type="region of interest" description="Disordered" evidence="1">
    <location>
        <begin position="212"/>
        <end position="239"/>
    </location>
</feature>
<accession>A0AAW0TKZ7</accession>
<sequence length="356" mass="39568">MGATIRVQKSQSKSQSPRGPRHREAQQTSDICQRGPRDSQVDVYQPASQGDAVTFTTALRHRDRRGPSPPPALSSAPASPVLLTYYPRPLPSPPPRRISKNRGRQRDMKTTTHSSTAYSDVQECVLKCITNRMAVLVLCAVRPVMCVAQKARCSAQESRWFPVTVSESSPWRAIVSGRYSMQMDPRSSLFFVAQWSYEDTIGKTLTWHYCNPRRPTQPRSTSPPQPDTRPGQQPASTSQTPLRCFLRLPSTPSCSFPPSLPLTHTHFPITKEKLLTSPHLPPPTMLTPPSSRPSLAASPTFRLHFPNTKEKLLTSPYTTTNTTSHFSIPEVFQGLPARIGNIVTGPPSINRTRVVI</sequence>
<dbReference type="EMBL" id="JARAKH010000029">
    <property type="protein sequence ID" value="KAK8388096.1"/>
    <property type="molecule type" value="Genomic_DNA"/>
</dbReference>
<proteinExistence type="predicted"/>
<protein>
    <submittedName>
        <fullName evidence="2">Uncharacterized protein</fullName>
    </submittedName>
</protein>
<evidence type="ECO:0000256" key="1">
    <source>
        <dbReference type="SAM" id="MobiDB-lite"/>
    </source>
</evidence>
<feature type="compositionally biased region" description="Low complexity" evidence="1">
    <location>
        <begin position="73"/>
        <end position="83"/>
    </location>
</feature>
<evidence type="ECO:0000313" key="3">
    <source>
        <dbReference type="Proteomes" id="UP001487740"/>
    </source>
</evidence>
<comment type="caution">
    <text evidence="2">The sequence shown here is derived from an EMBL/GenBank/DDBJ whole genome shotgun (WGS) entry which is preliminary data.</text>
</comment>
<feature type="compositionally biased region" description="Polar residues" evidence="1">
    <location>
        <begin position="7"/>
        <end position="17"/>
    </location>
</feature>
<gene>
    <name evidence="2" type="ORF">O3P69_020173</name>
</gene>
<name>A0AAW0TKZ7_SCYPA</name>
<keyword evidence="3" id="KW-1185">Reference proteome</keyword>
<evidence type="ECO:0000313" key="2">
    <source>
        <dbReference type="EMBL" id="KAK8388096.1"/>
    </source>
</evidence>